<name>A0A4Z0LZF0_9GAMM</name>
<dbReference type="PANTHER" id="PTHR36451:SF1">
    <property type="entry name" value="OMEGA-HYDROXY-BETA-DIHYDROMENAQUINONE-9 SULFOTRANSFERASE STF3"/>
    <property type="match status" value="1"/>
</dbReference>
<dbReference type="InterPro" id="IPR027417">
    <property type="entry name" value="P-loop_NTPase"/>
</dbReference>
<protein>
    <submittedName>
        <fullName evidence="1">Sulfotransferase</fullName>
    </submittedName>
</protein>
<dbReference type="InterPro" id="IPR052736">
    <property type="entry name" value="Stf3_sulfotransferase"/>
</dbReference>
<comment type="caution">
    <text evidence="1">The sequence shown here is derived from an EMBL/GenBank/DDBJ whole genome shotgun (WGS) entry which is preliminary data.</text>
</comment>
<dbReference type="GO" id="GO:0016740">
    <property type="term" value="F:transferase activity"/>
    <property type="evidence" value="ECO:0007669"/>
    <property type="project" value="UniProtKB-KW"/>
</dbReference>
<keyword evidence="1" id="KW-0808">Transferase</keyword>
<dbReference type="PANTHER" id="PTHR36451">
    <property type="entry name" value="PAPS-DEPENDENT SULFOTRANSFERASE STF3"/>
    <property type="match status" value="1"/>
</dbReference>
<sequence length="381" mass="43386">MQVAQIIESARAQADSKREPEPYSLQALERLVDALNDEALLSERGAQGVEANLVSSLAIQFKVEDYLAQHPQLLEQPVEKPLFVFGLPRTGTTLAINLLSVDPARRSFLRWESLDPVPPPRPEELHAGPRYDACQAQTQMALKYAPHIAAIHYEDADSPTECQFAMAPTFVSQYYDSMYHVPSYHQWFLHEADYLPAFRFHKRFLQLLQAHAPGNWTLKNPWHPLYLDALTEVYPDARLAMTHRDPVDVVASACSLLKAVRPMFSEQVDLEAIGQMLLETFDVMIERTLAYKTQHGWDAIYDLQYADVMRDPIGELRKLYAHFDEPFTDAAEAAMHAYMAANPKGKHGSHQYNLADYGLSAGAIRERYRDYCERFGVVVKF</sequence>
<evidence type="ECO:0000313" key="2">
    <source>
        <dbReference type="Proteomes" id="UP000298050"/>
    </source>
</evidence>
<dbReference type="OrthoDB" id="9777890at2"/>
<dbReference type="RefSeq" id="WP_135444802.1">
    <property type="nucleotide sequence ID" value="NZ_SRLE01000009.1"/>
</dbReference>
<dbReference type="SUPFAM" id="SSF52540">
    <property type="entry name" value="P-loop containing nucleoside triphosphate hydrolases"/>
    <property type="match status" value="1"/>
</dbReference>
<dbReference type="Proteomes" id="UP000298050">
    <property type="component" value="Unassembled WGS sequence"/>
</dbReference>
<dbReference type="Gene3D" id="3.40.50.300">
    <property type="entry name" value="P-loop containing nucleotide triphosphate hydrolases"/>
    <property type="match status" value="1"/>
</dbReference>
<reference evidence="1 2" key="1">
    <citation type="submission" date="2019-04" db="EMBL/GenBank/DDBJ databases">
        <title>Taxonomy of novel Haliea sp. from mangrove soil of West Coast of India.</title>
        <authorList>
            <person name="Verma A."/>
            <person name="Kumar P."/>
            <person name="Krishnamurthi S."/>
        </authorList>
    </citation>
    <scope>NUCLEOTIDE SEQUENCE [LARGE SCALE GENOMIC DNA]</scope>
    <source>
        <strain evidence="1 2">SAOS-164</strain>
    </source>
</reference>
<accession>A0A4Z0LZF0</accession>
<dbReference type="AlphaFoldDB" id="A0A4Z0LZF0"/>
<dbReference type="Pfam" id="PF13469">
    <property type="entry name" value="Sulfotransfer_3"/>
    <property type="match status" value="1"/>
</dbReference>
<gene>
    <name evidence="1" type="ORF">E4634_13655</name>
</gene>
<proteinExistence type="predicted"/>
<keyword evidence="2" id="KW-1185">Reference proteome</keyword>
<evidence type="ECO:0000313" key="1">
    <source>
        <dbReference type="EMBL" id="TGD72566.1"/>
    </source>
</evidence>
<dbReference type="EMBL" id="SRLE01000009">
    <property type="protein sequence ID" value="TGD72566.1"/>
    <property type="molecule type" value="Genomic_DNA"/>
</dbReference>
<organism evidence="1 2">
    <name type="scientific">Mangrovimicrobium sediminis</name>
    <dbReference type="NCBI Taxonomy" id="2562682"/>
    <lineage>
        <taxon>Bacteria</taxon>
        <taxon>Pseudomonadati</taxon>
        <taxon>Pseudomonadota</taxon>
        <taxon>Gammaproteobacteria</taxon>
        <taxon>Cellvibrionales</taxon>
        <taxon>Halieaceae</taxon>
        <taxon>Mangrovimicrobium</taxon>
    </lineage>
</organism>